<dbReference type="Proteomes" id="UP000249700">
    <property type="component" value="Unassembled WGS sequence"/>
</dbReference>
<dbReference type="GO" id="GO:0006144">
    <property type="term" value="P:purine nucleobase metabolic process"/>
    <property type="evidence" value="ECO:0007669"/>
    <property type="project" value="UniProtKB-KW"/>
</dbReference>
<keyword evidence="5" id="KW-0210">Decarboxylase</keyword>
<dbReference type="OrthoDB" id="9800909at2"/>
<dbReference type="GO" id="GO:0019628">
    <property type="term" value="P:urate catabolic process"/>
    <property type="evidence" value="ECO:0007669"/>
    <property type="project" value="UniProtKB-UniPathway"/>
</dbReference>
<dbReference type="RefSeq" id="WP_112055708.1">
    <property type="nucleotide sequence ID" value="NZ_QLSX01000009.1"/>
</dbReference>
<dbReference type="Gene3D" id="1.10.3330.10">
    <property type="entry name" value="Oxo-4-hydroxy-4-carboxy-5-ureidoimidazoline decarboxylase"/>
    <property type="match status" value="1"/>
</dbReference>
<dbReference type="GO" id="GO:0051997">
    <property type="term" value="F:2-oxo-4-hydroxy-4-carboxy-5-ureidoimidazoline decarboxylase activity"/>
    <property type="evidence" value="ECO:0007669"/>
    <property type="project" value="UniProtKB-EC"/>
</dbReference>
<dbReference type="Pfam" id="PF09349">
    <property type="entry name" value="OHCU_decarbox"/>
    <property type="match status" value="1"/>
</dbReference>
<comment type="catalytic activity">
    <reaction evidence="1">
        <text>5-hydroxy-2-oxo-4-ureido-2,5-dihydro-1H-imidazole-5-carboxylate + H(+) = (S)-allantoin + CO2</text>
        <dbReference type="Rhea" id="RHEA:26301"/>
        <dbReference type="ChEBI" id="CHEBI:15378"/>
        <dbReference type="ChEBI" id="CHEBI:15678"/>
        <dbReference type="ChEBI" id="CHEBI:16526"/>
        <dbReference type="ChEBI" id="CHEBI:58639"/>
        <dbReference type="EC" id="4.1.1.97"/>
    </reaction>
</comment>
<dbReference type="NCBIfam" id="TIGR03164">
    <property type="entry name" value="UHCUDC"/>
    <property type="match status" value="1"/>
</dbReference>
<dbReference type="UniPathway" id="UPA00394">
    <property type="reaction ID" value="UER00652"/>
</dbReference>
<name>A0A328XJ44_9GAMM</name>
<accession>A0A328XJ44</accession>
<feature type="domain" description="Oxo-4-hydroxy-4-carboxy-5-ureidoimidazoline decarboxylase" evidence="7">
    <location>
        <begin position="17"/>
        <end position="175"/>
    </location>
</feature>
<dbReference type="InterPro" id="IPR018020">
    <property type="entry name" value="OHCU_decarboxylase"/>
</dbReference>
<dbReference type="GO" id="GO:0000255">
    <property type="term" value="P:allantoin metabolic process"/>
    <property type="evidence" value="ECO:0007669"/>
    <property type="project" value="InterPro"/>
</dbReference>
<evidence type="ECO:0000313" key="9">
    <source>
        <dbReference type="Proteomes" id="UP000249700"/>
    </source>
</evidence>
<evidence type="ECO:0000259" key="7">
    <source>
        <dbReference type="Pfam" id="PF09349"/>
    </source>
</evidence>
<comment type="caution">
    <text evidence="8">The sequence shown here is derived from an EMBL/GenBank/DDBJ whole genome shotgun (WGS) entry which is preliminary data.</text>
</comment>
<dbReference type="InterPro" id="IPR036778">
    <property type="entry name" value="OHCU_decarboxylase_sf"/>
</dbReference>
<evidence type="ECO:0000256" key="3">
    <source>
        <dbReference type="ARBA" id="ARBA00012257"/>
    </source>
</evidence>
<dbReference type="PANTHER" id="PTHR43466">
    <property type="entry name" value="2-OXO-4-HYDROXY-4-CARBOXY-5-UREIDOIMIDAZOLINE DECARBOXYLASE-RELATED"/>
    <property type="match status" value="1"/>
</dbReference>
<comment type="pathway">
    <text evidence="2">Purine metabolism; urate degradation; (S)-allantoin from urate: step 3/3.</text>
</comment>
<keyword evidence="6" id="KW-0456">Lyase</keyword>
<evidence type="ECO:0000256" key="2">
    <source>
        <dbReference type="ARBA" id="ARBA00004754"/>
    </source>
</evidence>
<evidence type="ECO:0000256" key="6">
    <source>
        <dbReference type="ARBA" id="ARBA00023239"/>
    </source>
</evidence>
<dbReference type="PANTHER" id="PTHR43466:SF1">
    <property type="entry name" value="2-OXO-4-HYDROXY-4-CARBOXY-5-UREIDOIMIDAZOLINE DECARBOXYLASE-RELATED"/>
    <property type="match status" value="1"/>
</dbReference>
<dbReference type="InterPro" id="IPR017580">
    <property type="entry name" value="OHCU_decarboxylase-1"/>
</dbReference>
<reference evidence="8 9" key="1">
    <citation type="submission" date="2018-06" db="EMBL/GenBank/DDBJ databases">
        <title>Comparative analysis of microorganisms from saline springs in Andes Mountain Range, Colombia.</title>
        <authorList>
            <person name="Rubin E."/>
        </authorList>
    </citation>
    <scope>NUCLEOTIDE SEQUENCE [LARGE SCALE GENOMIC DNA]</scope>
    <source>
        <strain evidence="8 9">USBA-857</strain>
    </source>
</reference>
<organism evidence="8 9">
    <name type="scientific">Onishia taeanensis</name>
    <dbReference type="NCBI Taxonomy" id="284577"/>
    <lineage>
        <taxon>Bacteria</taxon>
        <taxon>Pseudomonadati</taxon>
        <taxon>Pseudomonadota</taxon>
        <taxon>Gammaproteobacteria</taxon>
        <taxon>Oceanospirillales</taxon>
        <taxon>Halomonadaceae</taxon>
        <taxon>Onishia</taxon>
    </lineage>
</organism>
<dbReference type="AlphaFoldDB" id="A0A328XJ44"/>
<evidence type="ECO:0000313" key="8">
    <source>
        <dbReference type="EMBL" id="RAR59600.1"/>
    </source>
</evidence>
<dbReference type="SUPFAM" id="SSF158694">
    <property type="entry name" value="UraD-Like"/>
    <property type="match status" value="1"/>
</dbReference>
<sequence>MADHFSAPLPTHLRPSRLDREAFLARFGDLYECSPWIAAAAWDQGLGPGADNLDGLARRLAAVLDAADEDRQLAVIRAHPDLAGKAALAGALTDDSLKEQAGAGLDQCTPAELARFTRLNAAYQARFAFPFVIAVKGRDRHAILAAFEARLDNTLDEERRTAIDQIHRIARLRLESRAAEHE</sequence>
<protein>
    <recommendedName>
        <fullName evidence="3">2-oxo-4-hydroxy-4-carboxy-5-ureidoimidazoline decarboxylase</fullName>
        <ecNumber evidence="3">4.1.1.97</ecNumber>
    </recommendedName>
</protein>
<proteinExistence type="predicted"/>
<evidence type="ECO:0000256" key="4">
    <source>
        <dbReference type="ARBA" id="ARBA00022631"/>
    </source>
</evidence>
<evidence type="ECO:0000256" key="1">
    <source>
        <dbReference type="ARBA" id="ARBA00001163"/>
    </source>
</evidence>
<keyword evidence="4" id="KW-0659">Purine metabolism</keyword>
<dbReference type="EMBL" id="QLSX01000009">
    <property type="protein sequence ID" value="RAR59600.1"/>
    <property type="molecule type" value="Genomic_DNA"/>
</dbReference>
<dbReference type="EC" id="4.1.1.97" evidence="3"/>
<evidence type="ECO:0000256" key="5">
    <source>
        <dbReference type="ARBA" id="ARBA00022793"/>
    </source>
</evidence>
<gene>
    <name evidence="8" type="ORF">BCL93_109159</name>
</gene>